<feature type="domain" description="YncI copper-binding" evidence="4">
    <location>
        <begin position="41"/>
        <end position="171"/>
    </location>
</feature>
<evidence type="ECO:0000256" key="1">
    <source>
        <dbReference type="SAM" id="MobiDB-lite"/>
    </source>
</evidence>
<feature type="compositionally biased region" description="Low complexity" evidence="1">
    <location>
        <begin position="208"/>
        <end position="217"/>
    </location>
</feature>
<dbReference type="Gene3D" id="2.60.40.2230">
    <property type="entry name" value="Uncharacterised protein YcnI-like PF07987, DUF1775"/>
    <property type="match status" value="1"/>
</dbReference>
<dbReference type="AlphaFoldDB" id="A0A931GLJ5"/>
<feature type="signal peptide" evidence="3">
    <location>
        <begin position="1"/>
        <end position="40"/>
    </location>
</feature>
<keyword evidence="2" id="KW-1133">Transmembrane helix</keyword>
<evidence type="ECO:0000259" key="4">
    <source>
        <dbReference type="Pfam" id="PF07987"/>
    </source>
</evidence>
<dbReference type="InterPro" id="IPR012533">
    <property type="entry name" value="YcnI-copper_dom"/>
</dbReference>
<feature type="region of interest" description="Disordered" evidence="1">
    <location>
        <begin position="174"/>
        <end position="218"/>
    </location>
</feature>
<dbReference type="CDD" id="cd08545">
    <property type="entry name" value="YcnI_like"/>
    <property type="match status" value="1"/>
</dbReference>
<dbReference type="InterPro" id="IPR038507">
    <property type="entry name" value="YcnI-like_sf"/>
</dbReference>
<gene>
    <name evidence="5" type="ORF">IW252_001281</name>
</gene>
<keyword evidence="2" id="KW-0472">Membrane</keyword>
<name>A0A931GLJ5_9MICC</name>
<dbReference type="Pfam" id="PF07987">
    <property type="entry name" value="DUF1775"/>
    <property type="match status" value="1"/>
</dbReference>
<feature type="transmembrane region" description="Helical" evidence="2">
    <location>
        <begin position="223"/>
        <end position="243"/>
    </location>
</feature>
<keyword evidence="3" id="KW-0732">Signal</keyword>
<evidence type="ECO:0000256" key="3">
    <source>
        <dbReference type="SAM" id="SignalP"/>
    </source>
</evidence>
<keyword evidence="2" id="KW-0812">Transmembrane</keyword>
<protein>
    <submittedName>
        <fullName evidence="5">Uncharacterized protein YcnI</fullName>
    </submittedName>
</protein>
<dbReference type="RefSeq" id="WP_196835813.1">
    <property type="nucleotide sequence ID" value="NZ_JADOTZ010000001.1"/>
</dbReference>
<evidence type="ECO:0000313" key="6">
    <source>
        <dbReference type="Proteomes" id="UP000625033"/>
    </source>
</evidence>
<reference evidence="5" key="1">
    <citation type="submission" date="2020-11" db="EMBL/GenBank/DDBJ databases">
        <title>Sequencing the genomes of 1000 actinobacteria strains.</title>
        <authorList>
            <person name="Klenk H.-P."/>
        </authorList>
    </citation>
    <scope>NUCLEOTIDE SEQUENCE</scope>
    <source>
        <strain evidence="5">DSM 26152</strain>
    </source>
</reference>
<accession>A0A931GLJ5</accession>
<organism evidence="5 6">
    <name type="scientific">Zhihengliuella flava</name>
    <dbReference type="NCBI Taxonomy" id="1285193"/>
    <lineage>
        <taxon>Bacteria</taxon>
        <taxon>Bacillati</taxon>
        <taxon>Actinomycetota</taxon>
        <taxon>Actinomycetes</taxon>
        <taxon>Micrococcales</taxon>
        <taxon>Micrococcaceae</taxon>
        <taxon>Zhihengliuella</taxon>
    </lineage>
</organism>
<dbReference type="Proteomes" id="UP000625033">
    <property type="component" value="Unassembled WGS sequence"/>
</dbReference>
<feature type="chain" id="PRO_5036897203" evidence="3">
    <location>
        <begin position="41"/>
        <end position="252"/>
    </location>
</feature>
<comment type="caution">
    <text evidence="5">The sequence shown here is derived from an EMBL/GenBank/DDBJ whole genome shotgun (WGS) entry which is preliminary data.</text>
</comment>
<proteinExistence type="predicted"/>
<sequence length="252" mass="25539">MSTIFSQPAHRRPARAARSGAAAVVLAASAALVAAPAASAHVELEATTTAAGAYPTLTFAIGHGCEGSPTESVTIDFPEEIGSVKPTAKPGWDVEVATEGERHSVTYTADEPLPDELRDTVSVAALLPLDGEAGDVLTFDVTQTCTEGENLWNETSEDGAEPEYPAPQLTLTAAEEGGSHGSHGTTENADGDAAGAEEGGEHADHGGEASAAETSSADKQARMIATGGLVVGVLGVALATVALRRQQRGSGR</sequence>
<dbReference type="EMBL" id="JADOTZ010000001">
    <property type="protein sequence ID" value="MBG6084514.1"/>
    <property type="molecule type" value="Genomic_DNA"/>
</dbReference>
<evidence type="ECO:0000313" key="5">
    <source>
        <dbReference type="EMBL" id="MBG6084514.1"/>
    </source>
</evidence>
<evidence type="ECO:0000256" key="2">
    <source>
        <dbReference type="SAM" id="Phobius"/>
    </source>
</evidence>
<keyword evidence="6" id="KW-1185">Reference proteome</keyword>